<dbReference type="EMBL" id="JANCYU010000048">
    <property type="protein sequence ID" value="KAK4527146.1"/>
    <property type="molecule type" value="Genomic_DNA"/>
</dbReference>
<protein>
    <recommendedName>
        <fullName evidence="2">ARID domain-containing protein</fullName>
    </recommendedName>
</protein>
<evidence type="ECO:0000313" key="3">
    <source>
        <dbReference type="EMBL" id="KAK4527146.1"/>
    </source>
</evidence>
<dbReference type="Pfam" id="PF01388">
    <property type="entry name" value="ARID"/>
    <property type="match status" value="1"/>
</dbReference>
<evidence type="ECO:0000259" key="2">
    <source>
        <dbReference type="PROSITE" id="PS51011"/>
    </source>
</evidence>
<dbReference type="SUPFAM" id="SSF57903">
    <property type="entry name" value="FYVE/PHD zinc finger"/>
    <property type="match status" value="1"/>
</dbReference>
<dbReference type="CDD" id="cd16100">
    <property type="entry name" value="ARID"/>
    <property type="match status" value="2"/>
</dbReference>
<feature type="compositionally biased region" description="Basic and acidic residues" evidence="1">
    <location>
        <begin position="594"/>
        <end position="608"/>
    </location>
</feature>
<gene>
    <name evidence="3" type="ORF">GAYE_SCF35G5068</name>
</gene>
<dbReference type="InterPro" id="IPR001606">
    <property type="entry name" value="ARID_dom"/>
</dbReference>
<dbReference type="Gene3D" id="3.30.40.10">
    <property type="entry name" value="Zinc/RING finger domain, C3HC4 (zinc finger)"/>
    <property type="match status" value="1"/>
</dbReference>
<dbReference type="AlphaFoldDB" id="A0AAV9IIU6"/>
<comment type="caution">
    <text evidence="3">The sequence shown here is derived from an EMBL/GenBank/DDBJ whole genome shotgun (WGS) entry which is preliminary data.</text>
</comment>
<dbReference type="GO" id="GO:0003677">
    <property type="term" value="F:DNA binding"/>
    <property type="evidence" value="ECO:0007669"/>
    <property type="project" value="InterPro"/>
</dbReference>
<dbReference type="PANTHER" id="PTHR46691">
    <property type="entry name" value="HIGH MOBILITY GROUP B PROTEIN 9"/>
    <property type="match status" value="1"/>
</dbReference>
<dbReference type="SUPFAM" id="SSF46774">
    <property type="entry name" value="ARID-like"/>
    <property type="match status" value="2"/>
</dbReference>
<dbReference type="PROSITE" id="PS51011">
    <property type="entry name" value="ARID"/>
    <property type="match status" value="2"/>
</dbReference>
<dbReference type="SMART" id="SM00501">
    <property type="entry name" value="BRIGHT"/>
    <property type="match status" value="1"/>
</dbReference>
<dbReference type="InterPro" id="IPR036431">
    <property type="entry name" value="ARID_dom_sf"/>
</dbReference>
<dbReference type="InterPro" id="IPR011011">
    <property type="entry name" value="Znf_FYVE_PHD"/>
</dbReference>
<name>A0AAV9IIU6_9RHOD</name>
<evidence type="ECO:0000256" key="1">
    <source>
        <dbReference type="SAM" id="MobiDB-lite"/>
    </source>
</evidence>
<accession>A0AAV9IIU6</accession>
<dbReference type="SMART" id="SM01014">
    <property type="entry name" value="ARID"/>
    <property type="match status" value="1"/>
</dbReference>
<dbReference type="Gene3D" id="1.10.150.60">
    <property type="entry name" value="ARID DNA-binding domain"/>
    <property type="match status" value="2"/>
</dbReference>
<feature type="compositionally biased region" description="Acidic residues" evidence="1">
    <location>
        <begin position="561"/>
        <end position="573"/>
    </location>
</feature>
<keyword evidence="4" id="KW-1185">Reference proteome</keyword>
<evidence type="ECO:0000313" key="4">
    <source>
        <dbReference type="Proteomes" id="UP001300502"/>
    </source>
</evidence>
<proteinExistence type="predicted"/>
<feature type="region of interest" description="Disordered" evidence="1">
    <location>
        <begin position="421"/>
        <end position="465"/>
    </location>
</feature>
<feature type="domain" description="ARID" evidence="2">
    <location>
        <begin position="13"/>
        <end position="114"/>
    </location>
</feature>
<dbReference type="Proteomes" id="UP001300502">
    <property type="component" value="Unassembled WGS sequence"/>
</dbReference>
<dbReference type="InterPro" id="IPR013083">
    <property type="entry name" value="Znf_RING/FYVE/PHD"/>
</dbReference>
<feature type="compositionally biased region" description="Polar residues" evidence="1">
    <location>
        <begin position="423"/>
        <end position="432"/>
    </location>
</feature>
<organism evidence="3 4">
    <name type="scientific">Galdieria yellowstonensis</name>
    <dbReference type="NCBI Taxonomy" id="3028027"/>
    <lineage>
        <taxon>Eukaryota</taxon>
        <taxon>Rhodophyta</taxon>
        <taxon>Bangiophyceae</taxon>
        <taxon>Galdieriales</taxon>
        <taxon>Galdieriaceae</taxon>
        <taxon>Galdieria</taxon>
    </lineage>
</organism>
<feature type="region of interest" description="Disordered" evidence="1">
    <location>
        <begin position="561"/>
        <end position="608"/>
    </location>
</feature>
<dbReference type="PANTHER" id="PTHR46691:SF3">
    <property type="entry name" value="HIGH MOBILITY GROUP B PROTEIN 15"/>
    <property type="match status" value="1"/>
</dbReference>
<reference evidence="3 4" key="1">
    <citation type="submission" date="2022-07" db="EMBL/GenBank/DDBJ databases">
        <title>Genome-wide signatures of adaptation to extreme environments.</title>
        <authorList>
            <person name="Cho C.H."/>
            <person name="Yoon H.S."/>
        </authorList>
    </citation>
    <scope>NUCLEOTIDE SEQUENCE [LARGE SCALE GENOMIC DNA]</scope>
    <source>
        <strain evidence="3 4">108.79 E11</strain>
    </source>
</reference>
<sequence>MSIYCSQIYQRKPDLERTLTYDIIAYYVELGNQWPPRVDKLIPQRVSFVPIEKFLPDFFVQVYIFHGGYECVTLYDRWNEIRKKFALYQSPFTCPRYLQHIYHEILLPYERQRKTLEQPPPASCAEWTESSSPLSLLGYTLKLVIHCEKEGICWKWGTIVAYHKENKLYKVLLDDGRNVLVHEKQLAQWQLGAFNPYASVVDEITKSCCCQRLRQCVSFSFCDKSFRLVTPSDKEKWLHEKGPLISILSSTRRVVTEMPWEEEESSVLQGDAEDWEELLSNKVVYPQLEKKPTEQQRSDIVRCACGWQVDTGDMVECSVCKTWSHKYCIGVNAREWDKLMESDYKCFMCHPNGVKKGSLAHEVWKAIQSVLSQEQWAEHIRQIRQSECAGFLSSQHRDAYEAIDDTGMGDYHPVLAENPKACSPSSVYQKPSTPKLAYKRKNGGGGGSNREKHFRRDSKPAPPPFVRVSEKEQKFLHRLRTFWKSCAQPLDVIPMFRGKPFDFYALYEGVKQRGGFRKVVENKQWPEIWKTMRNYYKESTDHSYQLKRYFEKYLKRFMEEYPMEEDEEEEEEEKNPSNETNNSNKNDDNNGVESTREERESLSTTNEK</sequence>
<feature type="domain" description="ARID" evidence="2">
    <location>
        <begin position="469"/>
        <end position="562"/>
    </location>
</feature>